<protein>
    <submittedName>
        <fullName evidence="3">Ubiquitin-like domain-containing protein</fullName>
    </submittedName>
</protein>
<evidence type="ECO:0000259" key="1">
    <source>
        <dbReference type="PROSITE" id="PS50053"/>
    </source>
</evidence>
<dbReference type="Pfam" id="PF00240">
    <property type="entry name" value="ubiquitin"/>
    <property type="match status" value="1"/>
</dbReference>
<dbReference type="AlphaFoldDB" id="A0A914PGF6"/>
<keyword evidence="2" id="KW-1185">Reference proteome</keyword>
<feature type="domain" description="Ubiquitin-like" evidence="1">
    <location>
        <begin position="56"/>
        <end position="131"/>
    </location>
</feature>
<reference evidence="3" key="1">
    <citation type="submission" date="2022-11" db="UniProtKB">
        <authorList>
            <consortium name="WormBaseParasite"/>
        </authorList>
    </citation>
    <scope>IDENTIFICATION</scope>
</reference>
<dbReference type="Gene3D" id="3.10.20.90">
    <property type="entry name" value="Phosphatidylinositol 3-kinase Catalytic Subunit, Chain A, domain 1"/>
    <property type="match status" value="1"/>
</dbReference>
<dbReference type="SMART" id="SM00213">
    <property type="entry name" value="UBQ"/>
    <property type="match status" value="1"/>
</dbReference>
<dbReference type="SUPFAM" id="SSF56399">
    <property type="entry name" value="ADP-ribosylation"/>
    <property type="match status" value="1"/>
</dbReference>
<dbReference type="InterPro" id="IPR019956">
    <property type="entry name" value="Ubiquitin_dom"/>
</dbReference>
<dbReference type="WBParaSite" id="PDA_v2.g13857.t1">
    <property type="protein sequence ID" value="PDA_v2.g13857.t1"/>
    <property type="gene ID" value="PDA_v2.g13857"/>
</dbReference>
<evidence type="ECO:0000313" key="2">
    <source>
        <dbReference type="Proteomes" id="UP000887578"/>
    </source>
</evidence>
<name>A0A914PGF6_9BILA</name>
<dbReference type="SUPFAM" id="SSF54236">
    <property type="entry name" value="Ubiquitin-like"/>
    <property type="match status" value="1"/>
</dbReference>
<sequence>MSIDINLAKAGLEAVIGEQFFQPQKHGVSKPITSDQLFKYTSPLIDVKDSDIKKGYQIFIKTLTGKTITLLLEPDFTIEQVKLMLNAQEGLFPVEERLIFAGKELEDVRTLKDYNIKNESTLHVILKFGGGGFAAYHIENEFFDPRFNYDFRTLDDANKAFIRGGKQYNRPIGSMRYAIKVDGKYPDKRWLGCTGKDGEEWPVAYHGTEEDRCREITKRGFDLAKCRRFVFGRGIYCTPDPETAELYAKKYTYQGKQYRLIFQTRVNPKEMVVVKEAGVGGVGEYWLLPDGDNLRPYGVCVYPA</sequence>
<dbReference type="Gene3D" id="3.90.228.10">
    <property type="match status" value="1"/>
</dbReference>
<dbReference type="Proteomes" id="UP000887578">
    <property type="component" value="Unplaced"/>
</dbReference>
<dbReference type="InterPro" id="IPR000626">
    <property type="entry name" value="Ubiquitin-like_dom"/>
</dbReference>
<accession>A0A914PGF6</accession>
<organism evidence="2 3">
    <name type="scientific">Panagrolaimus davidi</name>
    <dbReference type="NCBI Taxonomy" id="227884"/>
    <lineage>
        <taxon>Eukaryota</taxon>
        <taxon>Metazoa</taxon>
        <taxon>Ecdysozoa</taxon>
        <taxon>Nematoda</taxon>
        <taxon>Chromadorea</taxon>
        <taxon>Rhabditida</taxon>
        <taxon>Tylenchina</taxon>
        <taxon>Panagrolaimomorpha</taxon>
        <taxon>Panagrolaimoidea</taxon>
        <taxon>Panagrolaimidae</taxon>
        <taxon>Panagrolaimus</taxon>
    </lineage>
</organism>
<dbReference type="PRINTS" id="PR00348">
    <property type="entry name" value="UBIQUITIN"/>
</dbReference>
<proteinExistence type="predicted"/>
<dbReference type="PANTHER" id="PTHR36649">
    <property type="entry name" value="UBIQUITIN-LIKE DOMAIN-CONTAINING PROTEIN"/>
    <property type="match status" value="1"/>
</dbReference>
<dbReference type="InterPro" id="IPR029071">
    <property type="entry name" value="Ubiquitin-like_domsf"/>
</dbReference>
<dbReference type="PANTHER" id="PTHR36649:SF28">
    <property type="entry name" value="UBIQUITIN-LIKE DOMAIN-CONTAINING PROTEIN"/>
    <property type="match status" value="1"/>
</dbReference>
<evidence type="ECO:0000313" key="3">
    <source>
        <dbReference type="WBParaSite" id="PDA_v2.g13857.t1"/>
    </source>
</evidence>
<dbReference type="PROSITE" id="PS50053">
    <property type="entry name" value="UBIQUITIN_2"/>
    <property type="match status" value="1"/>
</dbReference>